<evidence type="ECO:0000259" key="1">
    <source>
        <dbReference type="Pfam" id="PF20691"/>
    </source>
</evidence>
<sequence>MNPNFPIYIPSKGRWESRLTVRALESKGIPYRIVVEPAEAAEYATVIDPARILVLPGNFSEMGQGSIPARNWIWEHAINEGHKRHWLIDDNIVNFYRLNLNRRIPVSSGTIFRCAEDFTERYENIAFSGMNNIAFAPDRSDRIPPFTLNTRIYSITLISNATPFRWRGRYNEDTDICLRALKAGWCTVQFNAFLADKATTMKMKGGNTDTIYNTGDNRKAFAESLKEQHPDVVEVVWKFGRWHHSVDYSPFKSNKLRRVPGLIIPEGVNNYGMRLVRLDEKEVAA</sequence>
<dbReference type="SUPFAM" id="SSF53448">
    <property type="entry name" value="Nucleotide-diphospho-sugar transferases"/>
    <property type="match status" value="1"/>
</dbReference>
<reference evidence="2" key="1">
    <citation type="submission" date="2020-04" db="EMBL/GenBank/DDBJ databases">
        <authorList>
            <person name="Chiriac C."/>
            <person name="Salcher M."/>
            <person name="Ghai R."/>
            <person name="Kavagutti S V."/>
        </authorList>
    </citation>
    <scope>NUCLEOTIDE SEQUENCE</scope>
</reference>
<dbReference type="Pfam" id="PF20691">
    <property type="entry name" value="TAGT"/>
    <property type="match status" value="1"/>
</dbReference>
<dbReference type="InterPro" id="IPR049100">
    <property type="entry name" value="TAGT"/>
</dbReference>
<accession>A0A6J5M9W1</accession>
<organism evidence="2">
    <name type="scientific">uncultured Caudovirales phage</name>
    <dbReference type="NCBI Taxonomy" id="2100421"/>
    <lineage>
        <taxon>Viruses</taxon>
        <taxon>Duplodnaviria</taxon>
        <taxon>Heunggongvirae</taxon>
        <taxon>Uroviricota</taxon>
        <taxon>Caudoviricetes</taxon>
        <taxon>Peduoviridae</taxon>
        <taxon>Maltschvirus</taxon>
        <taxon>Maltschvirus maltsch</taxon>
    </lineage>
</organism>
<feature type="domain" description="TET-Associated Glycosyltransferase" evidence="1">
    <location>
        <begin position="5"/>
        <end position="206"/>
    </location>
</feature>
<gene>
    <name evidence="2" type="ORF">UFOVP452_57</name>
</gene>
<evidence type="ECO:0000313" key="2">
    <source>
        <dbReference type="EMBL" id="CAB4142962.1"/>
    </source>
</evidence>
<name>A0A6J5M9W1_9CAUD</name>
<dbReference type="EMBL" id="LR796413">
    <property type="protein sequence ID" value="CAB4142962.1"/>
    <property type="molecule type" value="Genomic_DNA"/>
</dbReference>
<dbReference type="InterPro" id="IPR029044">
    <property type="entry name" value="Nucleotide-diphossugar_trans"/>
</dbReference>
<proteinExistence type="predicted"/>
<protein>
    <recommendedName>
        <fullName evidence="1">TET-Associated Glycosyltransferase domain-containing protein</fullName>
    </recommendedName>
</protein>